<evidence type="ECO:0000256" key="4">
    <source>
        <dbReference type="RuleBase" id="RU003651"/>
    </source>
</evidence>
<evidence type="ECO:0000256" key="5">
    <source>
        <dbReference type="SAM" id="MobiDB-lite"/>
    </source>
</evidence>
<feature type="region of interest" description="Disordered" evidence="5">
    <location>
        <begin position="109"/>
        <end position="132"/>
    </location>
</feature>
<dbReference type="InterPro" id="IPR003959">
    <property type="entry name" value="ATPase_AAA_core"/>
</dbReference>
<evidence type="ECO:0000256" key="2">
    <source>
        <dbReference type="ARBA" id="ARBA00022741"/>
    </source>
</evidence>
<dbReference type="GO" id="GO:0016197">
    <property type="term" value="P:endosomal transport"/>
    <property type="evidence" value="ECO:0007669"/>
    <property type="project" value="TreeGrafter"/>
</dbReference>
<dbReference type="SUPFAM" id="SSF52540">
    <property type="entry name" value="P-loop containing nucleoside triphosphate hydrolases"/>
    <property type="match status" value="1"/>
</dbReference>
<dbReference type="InterPro" id="IPR050304">
    <property type="entry name" value="MT-severing_AAA_ATPase"/>
</dbReference>
<dbReference type="Pfam" id="PF09336">
    <property type="entry name" value="Vps4_C"/>
    <property type="match status" value="1"/>
</dbReference>
<dbReference type="PROSITE" id="PS00674">
    <property type="entry name" value="AAA"/>
    <property type="match status" value="1"/>
</dbReference>
<dbReference type="InterPro" id="IPR003593">
    <property type="entry name" value="AAA+_ATPase"/>
</dbReference>
<proteinExistence type="inferred from homology"/>
<evidence type="ECO:0000256" key="3">
    <source>
        <dbReference type="ARBA" id="ARBA00022840"/>
    </source>
</evidence>
<feature type="compositionally biased region" description="Polar residues" evidence="5">
    <location>
        <begin position="485"/>
        <end position="499"/>
    </location>
</feature>
<evidence type="ECO:0000256" key="1">
    <source>
        <dbReference type="ARBA" id="ARBA00006914"/>
    </source>
</evidence>
<keyword evidence="3 4" id="KW-0067">ATP-binding</keyword>
<dbReference type="Pfam" id="PF00004">
    <property type="entry name" value="AAA"/>
    <property type="match status" value="1"/>
</dbReference>
<dbReference type="PANTHER" id="PTHR23074">
    <property type="entry name" value="AAA DOMAIN-CONTAINING"/>
    <property type="match status" value="1"/>
</dbReference>
<evidence type="ECO:0000313" key="8">
    <source>
        <dbReference type="Proteomes" id="UP000242188"/>
    </source>
</evidence>
<reference evidence="7 8" key="1">
    <citation type="journal article" date="2017" name="Nat. Ecol. Evol.">
        <title>Scallop genome provides insights into evolution of bilaterian karyotype and development.</title>
        <authorList>
            <person name="Wang S."/>
            <person name="Zhang J."/>
            <person name="Jiao W."/>
            <person name="Li J."/>
            <person name="Xun X."/>
            <person name="Sun Y."/>
            <person name="Guo X."/>
            <person name="Huan P."/>
            <person name="Dong B."/>
            <person name="Zhang L."/>
            <person name="Hu X."/>
            <person name="Sun X."/>
            <person name="Wang J."/>
            <person name="Zhao C."/>
            <person name="Wang Y."/>
            <person name="Wang D."/>
            <person name="Huang X."/>
            <person name="Wang R."/>
            <person name="Lv J."/>
            <person name="Li Y."/>
            <person name="Zhang Z."/>
            <person name="Liu B."/>
            <person name="Lu W."/>
            <person name="Hui Y."/>
            <person name="Liang J."/>
            <person name="Zhou Z."/>
            <person name="Hou R."/>
            <person name="Li X."/>
            <person name="Liu Y."/>
            <person name="Li H."/>
            <person name="Ning X."/>
            <person name="Lin Y."/>
            <person name="Zhao L."/>
            <person name="Xing Q."/>
            <person name="Dou J."/>
            <person name="Li Y."/>
            <person name="Mao J."/>
            <person name="Guo H."/>
            <person name="Dou H."/>
            <person name="Li T."/>
            <person name="Mu C."/>
            <person name="Jiang W."/>
            <person name="Fu Q."/>
            <person name="Fu X."/>
            <person name="Miao Y."/>
            <person name="Liu J."/>
            <person name="Yu Q."/>
            <person name="Li R."/>
            <person name="Liao H."/>
            <person name="Li X."/>
            <person name="Kong Y."/>
            <person name="Jiang Z."/>
            <person name="Chourrout D."/>
            <person name="Li R."/>
            <person name="Bao Z."/>
        </authorList>
    </citation>
    <scope>NUCLEOTIDE SEQUENCE [LARGE SCALE GENOMIC DNA]</scope>
    <source>
        <strain evidence="7 8">PY_sf001</strain>
    </source>
</reference>
<dbReference type="OrthoDB" id="5334845at2759"/>
<protein>
    <submittedName>
        <fullName evidence="7">Vacuolar protein sorting-associated protein 4</fullName>
    </submittedName>
</protein>
<organism evidence="7 8">
    <name type="scientific">Mizuhopecten yessoensis</name>
    <name type="common">Japanese scallop</name>
    <name type="synonym">Patinopecten yessoensis</name>
    <dbReference type="NCBI Taxonomy" id="6573"/>
    <lineage>
        <taxon>Eukaryota</taxon>
        <taxon>Metazoa</taxon>
        <taxon>Spiralia</taxon>
        <taxon>Lophotrochozoa</taxon>
        <taxon>Mollusca</taxon>
        <taxon>Bivalvia</taxon>
        <taxon>Autobranchia</taxon>
        <taxon>Pteriomorphia</taxon>
        <taxon>Pectinida</taxon>
        <taxon>Pectinoidea</taxon>
        <taxon>Pectinidae</taxon>
        <taxon>Mizuhopecten</taxon>
    </lineage>
</organism>
<evidence type="ECO:0000259" key="6">
    <source>
        <dbReference type="SMART" id="SM00382"/>
    </source>
</evidence>
<dbReference type="FunFam" id="3.40.50.300:FF:001003">
    <property type="entry name" value="Vacuolar protein sorting-associated protein 4"/>
    <property type="match status" value="1"/>
</dbReference>
<dbReference type="SMART" id="SM00382">
    <property type="entry name" value="AAA"/>
    <property type="match status" value="1"/>
</dbReference>
<sequence length="499" mass="56027">MEVNKEMQIGINVSPNAVADPELSLYAETLEEGQKTSNIDVQMMWLNIIRCRQIIQQLSASENDTFYSGILLQLETSLASHVDVLQKKISQLNSDIQAGHVKYPTSLPSCGGDAASAGRPETQKPSCDDSQKQQRRIAIEDTIITKGGLTFQDIAGLHEAKQALREAIIMPLHFPHLFTGAIKPWRRILLYGPPGTGKSRLAQAISSEINSSFYCVSSSDLVSSWVGESEKLIKELFQHATTHEGRSVIFIDEIDSISRQRNSREEEHTRRIKTELLKQMEGADNSDKADKIFLLCATNCPWELDSAFLRRFQKRIYIPLPDKQARIELMKIHTKGNKLDFTKEEWRVLGVNTEGYSGSDIANMMLEALFRPIRDLHTSKFWKQQPDGSFVPVDEGSEGAMEASITDLPPDKVITRNVALSDFMMSVETHRKTVTAKELNKFEDFTKLMGENNEEDVTQSTFQELEPEVEGADDAGLKDNEEDVTQSLFPGVRTSSLRG</sequence>
<evidence type="ECO:0000313" key="7">
    <source>
        <dbReference type="EMBL" id="OWF55328.1"/>
    </source>
</evidence>
<comment type="caution">
    <text evidence="7">The sequence shown here is derived from an EMBL/GenBank/DDBJ whole genome shotgun (WGS) entry which is preliminary data.</text>
</comment>
<accession>A0A210R2S8</accession>
<comment type="similarity">
    <text evidence="1 4">Belongs to the AAA ATPase family.</text>
</comment>
<feature type="domain" description="AAA+ ATPase" evidence="6">
    <location>
        <begin position="184"/>
        <end position="322"/>
    </location>
</feature>
<name>A0A210R2S8_MIZYE</name>
<dbReference type="Gene3D" id="1.10.8.60">
    <property type="match status" value="1"/>
</dbReference>
<dbReference type="InterPro" id="IPR015415">
    <property type="entry name" value="Spast_Vps4_C"/>
</dbReference>
<dbReference type="Proteomes" id="UP000242188">
    <property type="component" value="Unassembled WGS sequence"/>
</dbReference>
<dbReference type="Gene3D" id="3.40.50.300">
    <property type="entry name" value="P-loop containing nucleotide triphosphate hydrolases"/>
    <property type="match status" value="1"/>
</dbReference>
<dbReference type="InterPro" id="IPR003960">
    <property type="entry name" value="ATPase_AAA_CS"/>
</dbReference>
<gene>
    <name evidence="7" type="ORF">KP79_PYT20920</name>
</gene>
<keyword evidence="8" id="KW-1185">Reference proteome</keyword>
<dbReference type="EMBL" id="NEDP02000699">
    <property type="protein sequence ID" value="OWF55328.1"/>
    <property type="molecule type" value="Genomic_DNA"/>
</dbReference>
<dbReference type="PANTHER" id="PTHR23074:SF72">
    <property type="entry name" value="VACUOLAR PROTEIN SORTING-ASSOCIATED PROTEIN 4B"/>
    <property type="match status" value="1"/>
</dbReference>
<dbReference type="GO" id="GO:0016887">
    <property type="term" value="F:ATP hydrolysis activity"/>
    <property type="evidence" value="ECO:0007669"/>
    <property type="project" value="InterPro"/>
</dbReference>
<dbReference type="AlphaFoldDB" id="A0A210R2S8"/>
<dbReference type="GO" id="GO:0005524">
    <property type="term" value="F:ATP binding"/>
    <property type="evidence" value="ECO:0007669"/>
    <property type="project" value="UniProtKB-KW"/>
</dbReference>
<dbReference type="GO" id="GO:0007033">
    <property type="term" value="P:vacuole organization"/>
    <property type="evidence" value="ECO:0007669"/>
    <property type="project" value="TreeGrafter"/>
</dbReference>
<keyword evidence="2 4" id="KW-0547">Nucleotide-binding</keyword>
<dbReference type="InterPro" id="IPR027417">
    <property type="entry name" value="P-loop_NTPase"/>
</dbReference>
<feature type="region of interest" description="Disordered" evidence="5">
    <location>
        <begin position="450"/>
        <end position="499"/>
    </location>
</feature>
<dbReference type="STRING" id="6573.A0A210R2S8"/>